<dbReference type="AlphaFoldDB" id="A0A6G9Y3A9"/>
<dbReference type="Pfam" id="PF03109">
    <property type="entry name" value="ABC1"/>
    <property type="match status" value="1"/>
</dbReference>
<dbReference type="PANTHER" id="PTHR43851">
    <property type="match status" value="1"/>
</dbReference>
<evidence type="ECO:0000313" key="7">
    <source>
        <dbReference type="Proteomes" id="UP000501705"/>
    </source>
</evidence>
<dbReference type="InterPro" id="IPR004147">
    <property type="entry name" value="ABC1_dom"/>
</dbReference>
<accession>A0A6G9Y3A9</accession>
<evidence type="ECO:0000256" key="3">
    <source>
        <dbReference type="ARBA" id="ARBA00022741"/>
    </source>
</evidence>
<proteinExistence type="inferred from homology"/>
<keyword evidence="4" id="KW-0067">ATP-binding</keyword>
<dbReference type="GO" id="GO:0005524">
    <property type="term" value="F:ATP binding"/>
    <property type="evidence" value="ECO:0007669"/>
    <property type="project" value="UniProtKB-KW"/>
</dbReference>
<reference evidence="6 7" key="1">
    <citation type="journal article" date="2019" name="ACS Chem. Biol.">
        <title>Identification and Mobilization of a Cryptic Antibiotic Biosynthesis Gene Locus from a Human-Pathogenic Nocardia Isolate.</title>
        <authorList>
            <person name="Herisse M."/>
            <person name="Ishida K."/>
            <person name="Porter J.L."/>
            <person name="Howden B."/>
            <person name="Hertweck C."/>
            <person name="Stinear T.P."/>
            <person name="Pidot S.J."/>
        </authorList>
    </citation>
    <scope>NUCLEOTIDE SEQUENCE [LARGE SCALE GENOMIC DNA]</scope>
    <source>
        <strain evidence="6 7">AUSMDU00024985</strain>
    </source>
</reference>
<evidence type="ECO:0000256" key="1">
    <source>
        <dbReference type="ARBA" id="ARBA00009670"/>
    </source>
</evidence>
<keyword evidence="3" id="KW-0547">Nucleotide-binding</keyword>
<dbReference type="RefSeq" id="WP_167466594.1">
    <property type="nucleotide sequence ID" value="NZ_CP046171.1"/>
</dbReference>
<sequence>MARRSGGDSAVPKIPSGRVARGRALGKVAAGQALRAAGSRLSVIGRSERAKELLNERLMVSAIDQLVVVLGGMKGAAMKLGQTLSMLELEMLPPVQRERVQARLASLRDDAPQLPFSAIRQVIEADLGPLETVFSEFDECAIASASIGQVHRARLLDGRDVAVKVQYPGIDKAVQSDLRLMAMFAKALSAHLPAFAHNALVDEVQLSVTNELDYLAEARVQHRLAQRFRGHPFIVVPDAIVAHSSRRVLVSEFFEGVSFETVRGLPDEERDRIGELVYRFYIGSLFRDNEFCGDPHLGNVLLGRDGRVGFVDFGLYKVMQPSHVEFERQCLRAAAEGRAADLYDLFVGRGIVQPDSGLTVVDCLDYVDTAAQLCLIDEKITVTTELATAAMVATFDPRGVRPAVNTIDHWPADHFFSRRADFMAMAVLGQLRATANWHRIAREWLYNEPPETELGKVIAEWRLT</sequence>
<dbReference type="GO" id="GO:0016301">
    <property type="term" value="F:kinase activity"/>
    <property type="evidence" value="ECO:0007669"/>
    <property type="project" value="UniProtKB-KW"/>
</dbReference>
<comment type="similarity">
    <text evidence="1">Belongs to the protein kinase superfamily. ADCK protein kinase family.</text>
</comment>
<dbReference type="InterPro" id="IPR011009">
    <property type="entry name" value="Kinase-like_dom_sf"/>
</dbReference>
<protein>
    <submittedName>
        <fullName evidence="6">AarF/ABC1/UbiB kinase family protein</fullName>
    </submittedName>
</protein>
<dbReference type="SUPFAM" id="SSF56112">
    <property type="entry name" value="Protein kinase-like (PK-like)"/>
    <property type="match status" value="1"/>
</dbReference>
<dbReference type="PANTHER" id="PTHR43851:SF3">
    <property type="entry name" value="COENZYME Q8"/>
    <property type="match status" value="1"/>
</dbReference>
<evidence type="ECO:0000313" key="6">
    <source>
        <dbReference type="EMBL" id="QIS07546.1"/>
    </source>
</evidence>
<dbReference type="EMBL" id="CP046171">
    <property type="protein sequence ID" value="QIS07546.1"/>
    <property type="molecule type" value="Genomic_DNA"/>
</dbReference>
<organism evidence="6 7">
    <name type="scientific">Nocardia brasiliensis</name>
    <dbReference type="NCBI Taxonomy" id="37326"/>
    <lineage>
        <taxon>Bacteria</taxon>
        <taxon>Bacillati</taxon>
        <taxon>Actinomycetota</taxon>
        <taxon>Actinomycetes</taxon>
        <taxon>Mycobacteriales</taxon>
        <taxon>Nocardiaceae</taxon>
        <taxon>Nocardia</taxon>
    </lineage>
</organism>
<dbReference type="Proteomes" id="UP000501705">
    <property type="component" value="Chromosome"/>
</dbReference>
<evidence type="ECO:0000259" key="5">
    <source>
        <dbReference type="Pfam" id="PF03109"/>
    </source>
</evidence>
<dbReference type="InterPro" id="IPR034646">
    <property type="entry name" value="ADCK3_dom"/>
</dbReference>
<evidence type="ECO:0000256" key="4">
    <source>
        <dbReference type="ARBA" id="ARBA00022840"/>
    </source>
</evidence>
<feature type="domain" description="ABC1 atypical kinase-like" evidence="5">
    <location>
        <begin position="107"/>
        <end position="336"/>
    </location>
</feature>
<gene>
    <name evidence="6" type="ORF">F5X71_20250</name>
</gene>
<evidence type="ECO:0000256" key="2">
    <source>
        <dbReference type="ARBA" id="ARBA00022679"/>
    </source>
</evidence>
<dbReference type="CDD" id="cd13970">
    <property type="entry name" value="ABC1_ADCK3"/>
    <property type="match status" value="1"/>
</dbReference>
<keyword evidence="2" id="KW-0808">Transferase</keyword>
<keyword evidence="6" id="KW-0418">Kinase</keyword>
<name>A0A6G9Y3A9_NOCBR</name>
<dbReference type="InterPro" id="IPR051409">
    <property type="entry name" value="Atypical_kinase_ADCK"/>
</dbReference>